<evidence type="ECO:0000256" key="2">
    <source>
        <dbReference type="ARBA" id="ARBA00023043"/>
    </source>
</evidence>
<feature type="region of interest" description="Disordered" evidence="4">
    <location>
        <begin position="100"/>
        <end position="129"/>
    </location>
</feature>
<dbReference type="InterPro" id="IPR002110">
    <property type="entry name" value="Ankyrin_rpt"/>
</dbReference>
<sequence length="330" mass="33558">MDELPEDDHGHGHDHDADEPRWTALQLAAGDGDLARVRALLDGGHEQVNAPATGYNGRTALQAACLGGHRDVVRVLLEAGADVDAPGGNNSMRTALQLACGVGGEEEEDEDEDEKDKKHDDVNTDNTDNDPIHLLLAAGAALNAPAARYNGRTALQAAAETGPIATVALLLRLGADVNAAPATNAGLTALQAACLAGRRAVVSRLLDAGADVNAPACRYKGYTALQAACVGDGDDVCAIVDLLLAAGADPNAPGSGYRGGTALHAAAHVGHVDVVRRLLAAGARVNAAAGPARQSPLQTALLGEHAACADVLRAAGGIAIASRATFLFEF</sequence>
<dbReference type="EMBL" id="GL629729">
    <property type="protein sequence ID" value="EFX06551.1"/>
    <property type="molecule type" value="Genomic_DNA"/>
</dbReference>
<dbReference type="AlphaFoldDB" id="F0X6K1"/>
<dbReference type="Pfam" id="PF12796">
    <property type="entry name" value="Ank_2"/>
    <property type="match status" value="3"/>
</dbReference>
<feature type="compositionally biased region" description="Basic and acidic residues" evidence="4">
    <location>
        <begin position="7"/>
        <end position="20"/>
    </location>
</feature>
<evidence type="ECO:0000256" key="1">
    <source>
        <dbReference type="ARBA" id="ARBA00022737"/>
    </source>
</evidence>
<dbReference type="PROSITE" id="PS50088">
    <property type="entry name" value="ANK_REPEAT"/>
    <property type="match status" value="5"/>
</dbReference>
<keyword evidence="6" id="KW-1185">Reference proteome</keyword>
<feature type="repeat" description="ANK" evidence="3">
    <location>
        <begin position="185"/>
        <end position="217"/>
    </location>
</feature>
<feature type="compositionally biased region" description="Acidic residues" evidence="4">
    <location>
        <begin position="104"/>
        <end position="114"/>
    </location>
</feature>
<dbReference type="eggNOG" id="KOG0504">
    <property type="taxonomic scope" value="Eukaryota"/>
</dbReference>
<dbReference type="HOGENOM" id="CLU_000134_18_0_1"/>
<evidence type="ECO:0000313" key="5">
    <source>
        <dbReference type="EMBL" id="EFX06551.1"/>
    </source>
</evidence>
<dbReference type="SUPFAM" id="SSF48403">
    <property type="entry name" value="Ankyrin repeat"/>
    <property type="match status" value="1"/>
</dbReference>
<dbReference type="PANTHER" id="PTHR24198:SF193">
    <property type="match status" value="1"/>
</dbReference>
<dbReference type="GeneID" id="25980353"/>
<dbReference type="STRING" id="655863.F0X6K1"/>
<gene>
    <name evidence="5" type="ORF">CMQ_6872</name>
</gene>
<evidence type="ECO:0000256" key="3">
    <source>
        <dbReference type="PROSITE-ProRule" id="PRU00023"/>
    </source>
</evidence>
<dbReference type="PRINTS" id="PR01415">
    <property type="entry name" value="ANKYRIN"/>
</dbReference>
<protein>
    <submittedName>
        <fullName evidence="5">Ankyrin repeat-containing protein</fullName>
    </submittedName>
</protein>
<keyword evidence="2 3" id="KW-0040">ANK repeat</keyword>
<keyword evidence="1" id="KW-0677">Repeat</keyword>
<dbReference type="InterPro" id="IPR036770">
    <property type="entry name" value="Ankyrin_rpt-contain_sf"/>
</dbReference>
<evidence type="ECO:0000313" key="6">
    <source>
        <dbReference type="Proteomes" id="UP000007796"/>
    </source>
</evidence>
<accession>F0X6K1</accession>
<organism evidence="6">
    <name type="scientific">Grosmannia clavigera (strain kw1407 / UAMH 11150)</name>
    <name type="common">Blue stain fungus</name>
    <name type="synonym">Graphiocladiella clavigera</name>
    <dbReference type="NCBI Taxonomy" id="655863"/>
    <lineage>
        <taxon>Eukaryota</taxon>
        <taxon>Fungi</taxon>
        <taxon>Dikarya</taxon>
        <taxon>Ascomycota</taxon>
        <taxon>Pezizomycotina</taxon>
        <taxon>Sordariomycetes</taxon>
        <taxon>Sordariomycetidae</taxon>
        <taxon>Ophiostomatales</taxon>
        <taxon>Ophiostomataceae</taxon>
        <taxon>Leptographium</taxon>
    </lineage>
</organism>
<proteinExistence type="predicted"/>
<feature type="repeat" description="ANK" evidence="3">
    <location>
        <begin position="220"/>
        <end position="255"/>
    </location>
</feature>
<dbReference type="PROSITE" id="PS50297">
    <property type="entry name" value="ANK_REP_REGION"/>
    <property type="match status" value="4"/>
</dbReference>
<dbReference type="OrthoDB" id="4772757at2759"/>
<dbReference type="InParanoid" id="F0X6K1"/>
<feature type="repeat" description="ANK" evidence="3">
    <location>
        <begin position="258"/>
        <end position="290"/>
    </location>
</feature>
<feature type="region of interest" description="Disordered" evidence="4">
    <location>
        <begin position="1"/>
        <end position="20"/>
    </location>
</feature>
<dbReference type="PANTHER" id="PTHR24198">
    <property type="entry name" value="ANKYRIN REPEAT AND PROTEIN KINASE DOMAIN-CONTAINING PROTEIN"/>
    <property type="match status" value="1"/>
</dbReference>
<name>F0X6K1_GROCL</name>
<feature type="repeat" description="ANK" evidence="3">
    <location>
        <begin position="56"/>
        <end position="88"/>
    </location>
</feature>
<reference evidence="5 6" key="1">
    <citation type="journal article" date="2011" name="Proc. Natl. Acad. Sci. U.S.A.">
        <title>Genome and transcriptome analyses of the mountain pine beetle-fungal symbiont Grosmannia clavigera, a lodgepole pine pathogen.</title>
        <authorList>
            <person name="DiGuistini S."/>
            <person name="Wang Y."/>
            <person name="Liao N.Y."/>
            <person name="Taylor G."/>
            <person name="Tanguay P."/>
            <person name="Feau N."/>
            <person name="Henrissat B."/>
            <person name="Chan S.K."/>
            <person name="Hesse-Orce U."/>
            <person name="Alamouti S.M."/>
            <person name="Tsui C.K.M."/>
            <person name="Docking R.T."/>
            <person name="Levasseur A."/>
            <person name="Haridas S."/>
            <person name="Robertson G."/>
            <person name="Birol I."/>
            <person name="Holt R.A."/>
            <person name="Marra M.A."/>
            <person name="Hamelin R.C."/>
            <person name="Hirst M."/>
            <person name="Jones S.J.M."/>
            <person name="Bohlmann J."/>
            <person name="Breuil C."/>
        </authorList>
    </citation>
    <scope>NUCLEOTIDE SEQUENCE [LARGE SCALE GENOMIC DNA]</scope>
    <source>
        <strain evidence="6">kw1407 / UAMH 11150</strain>
    </source>
</reference>
<evidence type="ECO:0000256" key="4">
    <source>
        <dbReference type="SAM" id="MobiDB-lite"/>
    </source>
</evidence>
<dbReference type="SMART" id="SM00248">
    <property type="entry name" value="ANK"/>
    <property type="match status" value="7"/>
</dbReference>
<dbReference type="Gene3D" id="1.25.40.20">
    <property type="entry name" value="Ankyrin repeat-containing domain"/>
    <property type="match status" value="4"/>
</dbReference>
<dbReference type="Proteomes" id="UP000007796">
    <property type="component" value="Unassembled WGS sequence"/>
</dbReference>
<dbReference type="RefSeq" id="XP_014176033.1">
    <property type="nucleotide sequence ID" value="XM_014320558.1"/>
</dbReference>
<feature type="repeat" description="ANK" evidence="3">
    <location>
        <begin position="150"/>
        <end position="182"/>
    </location>
</feature>